<dbReference type="EMBL" id="FMXQ01000002">
    <property type="protein sequence ID" value="SDB11219.1"/>
    <property type="molecule type" value="Genomic_DNA"/>
</dbReference>
<protein>
    <submittedName>
        <fullName evidence="4">Protease I</fullName>
    </submittedName>
</protein>
<dbReference type="GO" id="GO:0006508">
    <property type="term" value="P:proteolysis"/>
    <property type="evidence" value="ECO:0007669"/>
    <property type="project" value="UniProtKB-KW"/>
</dbReference>
<dbReference type="AlphaFoldDB" id="A0A1G6AS96"/>
<keyword evidence="5" id="KW-1185">Reference proteome</keyword>
<dbReference type="OrthoDB" id="9792284at2"/>
<dbReference type="InterPro" id="IPR006286">
    <property type="entry name" value="C56_PfpI-like"/>
</dbReference>
<dbReference type="InterPro" id="IPR029062">
    <property type="entry name" value="Class_I_gatase-like"/>
</dbReference>
<organism evidence="4 5">
    <name type="scientific">Bauldia litoralis</name>
    <dbReference type="NCBI Taxonomy" id="665467"/>
    <lineage>
        <taxon>Bacteria</taxon>
        <taxon>Pseudomonadati</taxon>
        <taxon>Pseudomonadota</taxon>
        <taxon>Alphaproteobacteria</taxon>
        <taxon>Hyphomicrobiales</taxon>
        <taxon>Kaistiaceae</taxon>
        <taxon>Bauldia</taxon>
    </lineage>
</organism>
<feature type="compositionally biased region" description="Basic residues" evidence="2">
    <location>
        <begin position="201"/>
        <end position="212"/>
    </location>
</feature>
<dbReference type="InterPro" id="IPR002818">
    <property type="entry name" value="DJ-1/PfpI"/>
</dbReference>
<evidence type="ECO:0000259" key="3">
    <source>
        <dbReference type="Pfam" id="PF01965"/>
    </source>
</evidence>
<reference evidence="4 5" key="1">
    <citation type="submission" date="2016-10" db="EMBL/GenBank/DDBJ databases">
        <authorList>
            <person name="de Groot N.N."/>
        </authorList>
    </citation>
    <scope>NUCLEOTIDE SEQUENCE [LARGE SCALE GENOMIC DNA]</scope>
    <source>
        <strain evidence="4 5">ATCC 35022</strain>
    </source>
</reference>
<dbReference type="RefSeq" id="WP_090874958.1">
    <property type="nucleotide sequence ID" value="NZ_FMXQ01000002.1"/>
</dbReference>
<dbReference type="PANTHER" id="PTHR42733:SF2">
    <property type="entry name" value="DJ-1_THIJ_PFPI FAMILY PROTEIN"/>
    <property type="match status" value="1"/>
</dbReference>
<evidence type="ECO:0000256" key="2">
    <source>
        <dbReference type="SAM" id="MobiDB-lite"/>
    </source>
</evidence>
<dbReference type="Pfam" id="PF01965">
    <property type="entry name" value="DJ-1_PfpI"/>
    <property type="match status" value="1"/>
</dbReference>
<dbReference type="GO" id="GO:0008233">
    <property type="term" value="F:peptidase activity"/>
    <property type="evidence" value="ECO:0007669"/>
    <property type="project" value="UniProtKB-KW"/>
</dbReference>
<dbReference type="Proteomes" id="UP000199071">
    <property type="component" value="Unassembled WGS sequence"/>
</dbReference>
<name>A0A1G6AS96_9HYPH</name>
<dbReference type="PANTHER" id="PTHR42733">
    <property type="entry name" value="DJ-1 PROTEIN"/>
    <property type="match status" value="1"/>
</dbReference>
<dbReference type="CDD" id="cd03169">
    <property type="entry name" value="GATase1_PfpI_1"/>
    <property type="match status" value="1"/>
</dbReference>
<gene>
    <name evidence="4" type="ORF">SAMN02982931_00808</name>
</gene>
<feature type="domain" description="DJ-1/PfpI" evidence="3">
    <location>
        <begin position="4"/>
        <end position="188"/>
    </location>
</feature>
<sequence>MAGKKILMLAGDFSEEYEIFVFEQAMMAVGHTVDVVCPDRKAGEILKTSLHDFEGDKTYTEKPGHNYTLSKSFSAVKPDKYDAVYIAGGRGPEYIRIDKGVQKIVRHFHEADKPIFTICHGVQVLVAVPETIRGKEVAGLEFCEPEVTAVGGIYIDVPPTGPKAAHVDGKLVSAKGWPGLAAFIRECLGVLGTEIHHGKVKGARKPAAKRNGARAGNGARATA</sequence>
<dbReference type="Gene3D" id="3.40.50.880">
    <property type="match status" value="1"/>
</dbReference>
<evidence type="ECO:0000256" key="1">
    <source>
        <dbReference type="ARBA" id="ARBA00008542"/>
    </source>
</evidence>
<keyword evidence="4" id="KW-0645">Protease</keyword>
<feature type="region of interest" description="Disordered" evidence="2">
    <location>
        <begin position="201"/>
        <end position="223"/>
    </location>
</feature>
<dbReference type="STRING" id="665467.SAMN02982931_00808"/>
<comment type="similarity">
    <text evidence="1">Belongs to the peptidase C56 family.</text>
</comment>
<evidence type="ECO:0000313" key="4">
    <source>
        <dbReference type="EMBL" id="SDB11219.1"/>
    </source>
</evidence>
<evidence type="ECO:0000313" key="5">
    <source>
        <dbReference type="Proteomes" id="UP000199071"/>
    </source>
</evidence>
<dbReference type="SUPFAM" id="SSF52317">
    <property type="entry name" value="Class I glutamine amidotransferase-like"/>
    <property type="match status" value="1"/>
</dbReference>
<accession>A0A1G6AS96</accession>
<keyword evidence="4" id="KW-0378">Hydrolase</keyword>
<proteinExistence type="inferred from homology"/>
<feature type="compositionally biased region" description="Low complexity" evidence="2">
    <location>
        <begin position="213"/>
        <end position="223"/>
    </location>
</feature>